<feature type="transmembrane region" description="Helical" evidence="1">
    <location>
        <begin position="44"/>
        <end position="77"/>
    </location>
</feature>
<name>A0A081BII1_9LACO</name>
<keyword evidence="3" id="KW-1185">Reference proteome</keyword>
<gene>
    <name evidence="2" type="ORF">LOSG293_130380</name>
</gene>
<evidence type="ECO:0000256" key="1">
    <source>
        <dbReference type="SAM" id="Phobius"/>
    </source>
</evidence>
<evidence type="ECO:0000313" key="3">
    <source>
        <dbReference type="Proteomes" id="UP000028700"/>
    </source>
</evidence>
<protein>
    <submittedName>
        <fullName evidence="2">Uncharacterized protein</fullName>
    </submittedName>
</protein>
<dbReference type="Proteomes" id="UP000028700">
    <property type="component" value="Unassembled WGS sequence"/>
</dbReference>
<dbReference type="AlphaFoldDB" id="A0A081BII1"/>
<proteinExistence type="predicted"/>
<comment type="caution">
    <text evidence="2">The sequence shown here is derived from an EMBL/GenBank/DDBJ whole genome shotgun (WGS) entry which is preliminary data.</text>
</comment>
<keyword evidence="1" id="KW-1133">Transmembrane helix</keyword>
<accession>A0A081BII1</accession>
<dbReference type="STRING" id="1291743.LOSG293_130380"/>
<sequence>MSTFLMMAASNATQVGIFVGIIVFLVLFFKLIMGFIRFMFRHPIWFILLLALGGLGLAFNLLLGGVVILAVLAGGGIMFAMNSFDI</sequence>
<organism evidence="2 3">
    <name type="scientific">Secundilactobacillus oryzae JCM 18671</name>
    <dbReference type="NCBI Taxonomy" id="1291743"/>
    <lineage>
        <taxon>Bacteria</taxon>
        <taxon>Bacillati</taxon>
        <taxon>Bacillota</taxon>
        <taxon>Bacilli</taxon>
        <taxon>Lactobacillales</taxon>
        <taxon>Lactobacillaceae</taxon>
        <taxon>Secundilactobacillus</taxon>
    </lineage>
</organism>
<keyword evidence="1" id="KW-0472">Membrane</keyword>
<dbReference type="RefSeq" id="WP_191976215.1">
    <property type="nucleotide sequence ID" value="NZ_BBAZ01000020.1"/>
</dbReference>
<dbReference type="EMBL" id="BBJM01000013">
    <property type="protein sequence ID" value="GAK47849.1"/>
    <property type="molecule type" value="Genomic_DNA"/>
</dbReference>
<evidence type="ECO:0000313" key="2">
    <source>
        <dbReference type="EMBL" id="GAK47849.1"/>
    </source>
</evidence>
<feature type="transmembrane region" description="Helical" evidence="1">
    <location>
        <begin position="12"/>
        <end position="32"/>
    </location>
</feature>
<reference evidence="2" key="1">
    <citation type="journal article" date="2014" name="Genome Announc.">
        <title>Draft Genome Sequence of Lactobacillus oryzae Strain SG293T.</title>
        <authorList>
            <person name="Tanizawa Y."/>
            <person name="Fujisawa T."/>
            <person name="Mochizuki T."/>
            <person name="Kaminuma E."/>
            <person name="Nakamura Y."/>
            <person name="Tohno M."/>
        </authorList>
    </citation>
    <scope>NUCLEOTIDE SEQUENCE [LARGE SCALE GENOMIC DNA]</scope>
    <source>
        <strain evidence="2">SG293</strain>
    </source>
</reference>
<dbReference type="eggNOG" id="ENOG5030AJV">
    <property type="taxonomic scope" value="Bacteria"/>
</dbReference>
<keyword evidence="1" id="KW-0812">Transmembrane</keyword>